<dbReference type="Pfam" id="PF01569">
    <property type="entry name" value="PAP2"/>
    <property type="match status" value="1"/>
</dbReference>
<dbReference type="SMART" id="SM00014">
    <property type="entry name" value="acidPPc"/>
    <property type="match status" value="1"/>
</dbReference>
<dbReference type="AlphaFoldDB" id="A0A3N4MXZ0"/>
<name>A0A3N4MXZ0_9NEIS</name>
<dbReference type="RefSeq" id="WP_123804329.1">
    <property type="nucleotide sequence ID" value="NZ_JBHSPY010000001.1"/>
</dbReference>
<dbReference type="Gene3D" id="1.20.144.10">
    <property type="entry name" value="Phosphatidic acid phosphatase type 2/haloperoxidase"/>
    <property type="match status" value="1"/>
</dbReference>
<evidence type="ECO:0000256" key="6">
    <source>
        <dbReference type="ARBA" id="ARBA00023136"/>
    </source>
</evidence>
<keyword evidence="4" id="KW-0378">Hydrolase</keyword>
<evidence type="ECO:0000259" key="8">
    <source>
        <dbReference type="SMART" id="SM00014"/>
    </source>
</evidence>
<evidence type="ECO:0000313" key="10">
    <source>
        <dbReference type="Proteomes" id="UP000272412"/>
    </source>
</evidence>
<proteinExistence type="predicted"/>
<comment type="caution">
    <text evidence="9">The sequence shown here is derived from an EMBL/GenBank/DDBJ whole genome shotgun (WGS) entry which is preliminary data.</text>
</comment>
<feature type="transmembrane region" description="Helical" evidence="7">
    <location>
        <begin position="158"/>
        <end position="176"/>
    </location>
</feature>
<comment type="subcellular location">
    <subcellularLocation>
        <location evidence="1">Cell membrane</location>
        <topology evidence="1">Multi-pass membrane protein</topology>
    </subcellularLocation>
</comment>
<feature type="transmembrane region" description="Helical" evidence="7">
    <location>
        <begin position="63"/>
        <end position="82"/>
    </location>
</feature>
<feature type="transmembrane region" description="Helical" evidence="7">
    <location>
        <begin position="37"/>
        <end position="57"/>
    </location>
</feature>
<evidence type="ECO:0000256" key="2">
    <source>
        <dbReference type="ARBA" id="ARBA00022475"/>
    </source>
</evidence>
<dbReference type="EMBL" id="RPFL01000019">
    <property type="protein sequence ID" value="RPD86637.1"/>
    <property type="molecule type" value="Genomic_DNA"/>
</dbReference>
<accession>A0A3N4MXZ0</accession>
<evidence type="ECO:0000313" key="9">
    <source>
        <dbReference type="EMBL" id="RPD86637.1"/>
    </source>
</evidence>
<dbReference type="PANTHER" id="PTHR14969">
    <property type="entry name" value="SPHINGOSINE-1-PHOSPHATE PHOSPHOHYDROLASE"/>
    <property type="match status" value="1"/>
</dbReference>
<reference evidence="9 10" key="1">
    <citation type="submission" date="2018-11" db="EMBL/GenBank/DDBJ databases">
        <title>Neisseria weixii sp. nov. isolated from the rectal contents of plateau pika (Ochotona cruzoniae).</title>
        <authorList>
            <person name="Zhang G."/>
        </authorList>
    </citation>
    <scope>NUCLEOTIDE SEQUENCE [LARGE SCALE GENOMIC DNA]</scope>
    <source>
        <strain evidence="9 10">10009</strain>
    </source>
</reference>
<dbReference type="SUPFAM" id="SSF48317">
    <property type="entry name" value="Acid phosphatase/Vanadium-dependent haloperoxidase"/>
    <property type="match status" value="1"/>
</dbReference>
<evidence type="ECO:0000256" key="3">
    <source>
        <dbReference type="ARBA" id="ARBA00022692"/>
    </source>
</evidence>
<dbReference type="OrthoDB" id="9801622at2"/>
<evidence type="ECO:0000256" key="5">
    <source>
        <dbReference type="ARBA" id="ARBA00022989"/>
    </source>
</evidence>
<organism evidence="9 10">
    <name type="scientific">Neisseria weixii</name>
    <dbReference type="NCBI Taxonomy" id="1853276"/>
    <lineage>
        <taxon>Bacteria</taxon>
        <taxon>Pseudomonadati</taxon>
        <taxon>Pseudomonadota</taxon>
        <taxon>Betaproteobacteria</taxon>
        <taxon>Neisseriales</taxon>
        <taxon>Neisseriaceae</taxon>
        <taxon>Neisseria</taxon>
    </lineage>
</organism>
<feature type="domain" description="Phosphatidic acid phosphatase type 2/haloperoxidase" evidence="8">
    <location>
        <begin position="66"/>
        <end position="173"/>
    </location>
</feature>
<keyword evidence="10" id="KW-1185">Reference proteome</keyword>
<dbReference type="GO" id="GO:0005886">
    <property type="term" value="C:plasma membrane"/>
    <property type="evidence" value="ECO:0007669"/>
    <property type="project" value="UniProtKB-SubCell"/>
</dbReference>
<dbReference type="GO" id="GO:0016787">
    <property type="term" value="F:hydrolase activity"/>
    <property type="evidence" value="ECO:0007669"/>
    <property type="project" value="UniProtKB-KW"/>
</dbReference>
<dbReference type="PANTHER" id="PTHR14969:SF62">
    <property type="entry name" value="DECAPRENYLPHOSPHORYL-5-PHOSPHORIBOSE PHOSPHATASE RV3807C-RELATED"/>
    <property type="match status" value="1"/>
</dbReference>
<dbReference type="Proteomes" id="UP000272412">
    <property type="component" value="Unassembled WGS sequence"/>
</dbReference>
<evidence type="ECO:0000256" key="7">
    <source>
        <dbReference type="SAM" id="Phobius"/>
    </source>
</evidence>
<protein>
    <submittedName>
        <fullName evidence="9">Phosphatase PAP2 family protein</fullName>
    </submittedName>
</protein>
<keyword evidence="6 7" id="KW-0472">Membrane</keyword>
<evidence type="ECO:0000256" key="1">
    <source>
        <dbReference type="ARBA" id="ARBA00004651"/>
    </source>
</evidence>
<feature type="transmembrane region" description="Helical" evidence="7">
    <location>
        <begin position="116"/>
        <end position="138"/>
    </location>
</feature>
<dbReference type="InterPro" id="IPR036938">
    <property type="entry name" value="PAP2/HPO_sf"/>
</dbReference>
<gene>
    <name evidence="9" type="ORF">EGK74_07925</name>
</gene>
<dbReference type="InterPro" id="IPR000326">
    <property type="entry name" value="PAP2/HPO"/>
</dbReference>
<keyword evidence="2" id="KW-1003">Cell membrane</keyword>
<keyword evidence="5 7" id="KW-1133">Transmembrane helix</keyword>
<sequence>MKTPSALLKIHGIDTGLLSWLNRHSRIRAIGFISRQISRLGGGPLYAAVGLVVWLWGGAAGAAFFYAGLTAYALELPLYWVLKNSIRRDRPKKGVRDLNALITPSDKFSFPSGHTAAAFVFATLIAAFFPMFAPAAYVLAVLTGLSRIMLGVHYPSDIAAGAALGVLCGETALYVMG</sequence>
<evidence type="ECO:0000256" key="4">
    <source>
        <dbReference type="ARBA" id="ARBA00022801"/>
    </source>
</evidence>
<keyword evidence="3 7" id="KW-0812">Transmembrane</keyword>